<dbReference type="OrthoDB" id="6472217at2759"/>
<reference evidence="1 2" key="1">
    <citation type="submission" date="2013-11" db="EMBL/GenBank/DDBJ databases">
        <title>Genome sequencing of Stegodyphus mimosarum.</title>
        <authorList>
            <person name="Bechsgaard J."/>
        </authorList>
    </citation>
    <scope>NUCLEOTIDE SEQUENCE [LARGE SCALE GENOMIC DNA]</scope>
</reference>
<sequence>MPITRSMEEQLRQLIAAFVAFKEEIKAGQEYVKEEIRAVQDKMEKSVKEEMKTVQEKMEESVKDEMKAVKEEMKVGQEEMKSEITGIIENKFEAL</sequence>
<keyword evidence="2" id="KW-1185">Reference proteome</keyword>
<accession>A0A087UCN7</accession>
<dbReference type="AlphaFoldDB" id="A0A087UCN7"/>
<organism evidence="1 2">
    <name type="scientific">Stegodyphus mimosarum</name>
    <name type="common">African social velvet spider</name>
    <dbReference type="NCBI Taxonomy" id="407821"/>
    <lineage>
        <taxon>Eukaryota</taxon>
        <taxon>Metazoa</taxon>
        <taxon>Ecdysozoa</taxon>
        <taxon>Arthropoda</taxon>
        <taxon>Chelicerata</taxon>
        <taxon>Arachnida</taxon>
        <taxon>Araneae</taxon>
        <taxon>Araneomorphae</taxon>
        <taxon>Entelegynae</taxon>
        <taxon>Eresoidea</taxon>
        <taxon>Eresidae</taxon>
        <taxon>Stegodyphus</taxon>
    </lineage>
</organism>
<dbReference type="EMBL" id="KK119224">
    <property type="protein sequence ID" value="KFM75126.1"/>
    <property type="molecule type" value="Genomic_DNA"/>
</dbReference>
<gene>
    <name evidence="1" type="ORF">X975_17590</name>
</gene>
<protein>
    <submittedName>
        <fullName evidence="1">Uncharacterized protein</fullName>
    </submittedName>
</protein>
<name>A0A087UCN7_STEMI</name>
<evidence type="ECO:0000313" key="2">
    <source>
        <dbReference type="Proteomes" id="UP000054359"/>
    </source>
</evidence>
<feature type="non-terminal residue" evidence="1">
    <location>
        <position position="95"/>
    </location>
</feature>
<dbReference type="Proteomes" id="UP000054359">
    <property type="component" value="Unassembled WGS sequence"/>
</dbReference>
<dbReference type="Gene3D" id="1.20.120.20">
    <property type="entry name" value="Apolipoprotein"/>
    <property type="match status" value="1"/>
</dbReference>
<proteinExistence type="predicted"/>
<evidence type="ECO:0000313" key="1">
    <source>
        <dbReference type="EMBL" id="KFM75126.1"/>
    </source>
</evidence>